<dbReference type="PANTHER" id="PTHR13486">
    <property type="entry name" value="TELOMERE LENGTH AND SILENCING PROTEIN 1 TLS1 FAMILY MEMBER"/>
    <property type="match status" value="1"/>
</dbReference>
<sequence length="297" mass="33895">MEENAATFKTKKRKQFRKRKASSESEDDSEKEEEPSSNVNDVKLLQNLRKKQHGVSVTSLNLGKKVPKVVDTVSNNDPFNLQTGGMMDMKAIKARRPTTEEIESIGTAFAAETNRRDEDADMLKYVEEELMKRKGVGKDEPQERKASQNPMDALYDVPEHLRVGLWSKNEDMLSNQMLSGIPEVDLGIEAKIKNIEATEEAKAQLLRERMNKKDNVSEFVPTNYAVNFVQHKRFTFEENKPAQKAVKEEAPKPKPVRVGDYNSEDTASDKSGKKKSGDEKATDDFHFERFKKQVLRR</sequence>
<gene>
    <name evidence="7" type="primary">LOC106173930</name>
</gene>
<dbReference type="PANTHER" id="PTHR13486:SF2">
    <property type="entry name" value="SPLICING FACTOR C9ORF78"/>
    <property type="match status" value="1"/>
</dbReference>
<dbReference type="Proteomes" id="UP000085678">
    <property type="component" value="Unplaced"/>
</dbReference>
<comment type="subcellular location">
    <subcellularLocation>
        <location evidence="1">Nucleus</location>
    </subcellularLocation>
</comment>
<evidence type="ECO:0000313" key="7">
    <source>
        <dbReference type="RefSeq" id="XP_013410723.1"/>
    </source>
</evidence>
<evidence type="ECO:0000256" key="4">
    <source>
        <dbReference type="SAM" id="Coils"/>
    </source>
</evidence>
<dbReference type="AlphaFoldDB" id="A0A1S3JK29"/>
<dbReference type="GeneID" id="106173930"/>
<organism evidence="6 7">
    <name type="scientific">Lingula anatina</name>
    <name type="common">Brachiopod</name>
    <name type="synonym">Lingula unguis</name>
    <dbReference type="NCBI Taxonomy" id="7574"/>
    <lineage>
        <taxon>Eukaryota</taxon>
        <taxon>Metazoa</taxon>
        <taxon>Spiralia</taxon>
        <taxon>Lophotrochozoa</taxon>
        <taxon>Brachiopoda</taxon>
        <taxon>Linguliformea</taxon>
        <taxon>Lingulata</taxon>
        <taxon>Lingulida</taxon>
        <taxon>Linguloidea</taxon>
        <taxon>Lingulidae</taxon>
        <taxon>Lingula</taxon>
    </lineage>
</organism>
<dbReference type="Pfam" id="PF07052">
    <property type="entry name" value="Hep_59"/>
    <property type="match status" value="1"/>
</dbReference>
<dbReference type="KEGG" id="lak:106173930"/>
<evidence type="ECO:0000256" key="2">
    <source>
        <dbReference type="ARBA" id="ARBA00007643"/>
    </source>
</evidence>
<evidence type="ECO:0000256" key="5">
    <source>
        <dbReference type="SAM" id="MobiDB-lite"/>
    </source>
</evidence>
<feature type="region of interest" description="Disordered" evidence="5">
    <location>
        <begin position="1"/>
        <end position="41"/>
    </location>
</feature>
<feature type="compositionally biased region" description="Basic residues" evidence="5">
    <location>
        <begin position="9"/>
        <end position="20"/>
    </location>
</feature>
<keyword evidence="3" id="KW-0539">Nucleus</keyword>
<dbReference type="OrthoDB" id="5627at2759"/>
<feature type="compositionally biased region" description="Basic and acidic residues" evidence="5">
    <location>
        <begin position="267"/>
        <end position="291"/>
    </location>
</feature>
<evidence type="ECO:0000313" key="6">
    <source>
        <dbReference type="Proteomes" id="UP000085678"/>
    </source>
</evidence>
<dbReference type="STRING" id="7574.A0A1S3JK29"/>
<reference evidence="7" key="1">
    <citation type="submission" date="2025-08" db="UniProtKB">
        <authorList>
            <consortium name="RefSeq"/>
        </authorList>
    </citation>
    <scope>IDENTIFICATION</scope>
    <source>
        <tissue evidence="7">Gonads</tissue>
    </source>
</reference>
<keyword evidence="6" id="KW-1185">Reference proteome</keyword>
<feature type="region of interest" description="Disordered" evidence="5">
    <location>
        <begin position="240"/>
        <end position="297"/>
    </location>
</feature>
<accession>A0A1S3JK29</accession>
<feature type="compositionally biased region" description="Basic and acidic residues" evidence="5">
    <location>
        <begin position="240"/>
        <end position="252"/>
    </location>
</feature>
<proteinExistence type="inferred from homology"/>
<name>A0A1S3JK29_LINAN</name>
<dbReference type="InterPro" id="IPR010756">
    <property type="entry name" value="Tls1-like"/>
</dbReference>
<protein>
    <submittedName>
        <fullName evidence="7">Telomere length and silencing protein 1 homolog</fullName>
    </submittedName>
</protein>
<dbReference type="FunCoup" id="A0A1S3JK29">
    <property type="interactions" value="2249"/>
</dbReference>
<dbReference type="GO" id="GO:0005681">
    <property type="term" value="C:spliceosomal complex"/>
    <property type="evidence" value="ECO:0007669"/>
    <property type="project" value="TreeGrafter"/>
</dbReference>
<dbReference type="GO" id="GO:0000398">
    <property type="term" value="P:mRNA splicing, via spliceosome"/>
    <property type="evidence" value="ECO:0007669"/>
    <property type="project" value="TreeGrafter"/>
</dbReference>
<comment type="similarity">
    <text evidence="2">Belongs to the TLS1 family.</text>
</comment>
<feature type="compositionally biased region" description="Acidic residues" evidence="5">
    <location>
        <begin position="24"/>
        <end position="35"/>
    </location>
</feature>
<dbReference type="RefSeq" id="XP_013410723.1">
    <property type="nucleotide sequence ID" value="XM_013555269.2"/>
</dbReference>
<evidence type="ECO:0000256" key="3">
    <source>
        <dbReference type="ARBA" id="ARBA00023242"/>
    </source>
</evidence>
<feature type="coiled-coil region" evidence="4">
    <location>
        <begin position="188"/>
        <end position="215"/>
    </location>
</feature>
<evidence type="ECO:0000256" key="1">
    <source>
        <dbReference type="ARBA" id="ARBA00004123"/>
    </source>
</evidence>
<dbReference type="InParanoid" id="A0A1S3JK29"/>
<keyword evidence="4" id="KW-0175">Coiled coil</keyword>